<dbReference type="InterPro" id="IPR013128">
    <property type="entry name" value="Peptidase_C1A"/>
</dbReference>
<evidence type="ECO:0000256" key="2">
    <source>
        <dbReference type="ARBA" id="ARBA00022670"/>
    </source>
</evidence>
<dbReference type="AlphaFoldDB" id="A0A6D2IZS4"/>
<dbReference type="InterPro" id="IPR000668">
    <property type="entry name" value="Peptidase_C1A_C"/>
</dbReference>
<accession>A0A6D2IZS4</accession>
<dbReference type="PANTHER" id="PTHR12411">
    <property type="entry name" value="CYSTEINE PROTEASE FAMILY C1-RELATED"/>
    <property type="match status" value="1"/>
</dbReference>
<evidence type="ECO:0000259" key="6">
    <source>
        <dbReference type="SMART" id="SM00645"/>
    </source>
</evidence>
<dbReference type="Gene3D" id="3.90.70.10">
    <property type="entry name" value="Cysteine proteinases"/>
    <property type="match status" value="1"/>
</dbReference>
<feature type="compositionally biased region" description="Gly residues" evidence="5">
    <location>
        <begin position="1"/>
        <end position="21"/>
    </location>
</feature>
<keyword evidence="2" id="KW-0645">Protease</keyword>
<evidence type="ECO:0000256" key="4">
    <source>
        <dbReference type="ARBA" id="ARBA00022807"/>
    </source>
</evidence>
<comment type="caution">
    <text evidence="7">The sequence shown here is derived from an EMBL/GenBank/DDBJ whole genome shotgun (WGS) entry which is preliminary data.</text>
</comment>
<feature type="domain" description="Peptidase C1A papain C-terminal" evidence="6">
    <location>
        <begin position="104"/>
        <end position="276"/>
    </location>
</feature>
<gene>
    <name evidence="7" type="ORF">MERR_LOCUS20298</name>
</gene>
<proteinExistence type="inferred from homology"/>
<reference evidence="7" key="1">
    <citation type="submission" date="2020-01" db="EMBL/GenBank/DDBJ databases">
        <authorList>
            <person name="Mishra B."/>
        </authorList>
    </citation>
    <scope>NUCLEOTIDE SEQUENCE [LARGE SCALE GENOMIC DNA]</scope>
</reference>
<dbReference type="Pfam" id="PF00112">
    <property type="entry name" value="Peptidase_C1"/>
    <property type="match status" value="1"/>
</dbReference>
<dbReference type="GO" id="GO:0008234">
    <property type="term" value="F:cysteine-type peptidase activity"/>
    <property type="evidence" value="ECO:0007669"/>
    <property type="project" value="UniProtKB-KW"/>
</dbReference>
<evidence type="ECO:0000256" key="1">
    <source>
        <dbReference type="ARBA" id="ARBA00008455"/>
    </source>
</evidence>
<sequence>MECDGTGGVLGDIGTGGGGNKGPNQRKLDAETRREEAKKQNNEMAELAMEMPPQDYGDGSEIIKHWVLLYPGLLGKILDQTRDDCWALALSGILEFSINMDLPTSQQKDLDIEKFIREVKLTVADLNAKKKLNQNDLAVGSLKKAMNYLFRTGLEKKDGRKGSKVYAVKGEFCDKDNASPEFIAEKLNIGPVGIIVDVDANFLDHKDGILMLRKSSRDIEIARHALIIVGYGRMKDGKLFFILKNSWGKNWGVKGYGRIIIEDGCDIFFFFPSKVILNLGKNTRC</sequence>
<evidence type="ECO:0000256" key="3">
    <source>
        <dbReference type="ARBA" id="ARBA00022801"/>
    </source>
</evidence>
<organism evidence="7 8">
    <name type="scientific">Microthlaspi erraticum</name>
    <dbReference type="NCBI Taxonomy" id="1685480"/>
    <lineage>
        <taxon>Eukaryota</taxon>
        <taxon>Viridiplantae</taxon>
        <taxon>Streptophyta</taxon>
        <taxon>Embryophyta</taxon>
        <taxon>Tracheophyta</taxon>
        <taxon>Spermatophyta</taxon>
        <taxon>Magnoliopsida</taxon>
        <taxon>eudicotyledons</taxon>
        <taxon>Gunneridae</taxon>
        <taxon>Pentapetalae</taxon>
        <taxon>rosids</taxon>
        <taxon>malvids</taxon>
        <taxon>Brassicales</taxon>
        <taxon>Brassicaceae</taxon>
        <taxon>Coluteocarpeae</taxon>
        <taxon>Microthlaspi</taxon>
    </lineage>
</organism>
<dbReference type="GO" id="GO:0006508">
    <property type="term" value="P:proteolysis"/>
    <property type="evidence" value="ECO:0007669"/>
    <property type="project" value="UniProtKB-KW"/>
</dbReference>
<dbReference type="EMBL" id="CACVBM020001129">
    <property type="protein sequence ID" value="CAA7033063.1"/>
    <property type="molecule type" value="Genomic_DNA"/>
</dbReference>
<protein>
    <recommendedName>
        <fullName evidence="6">Peptidase C1A papain C-terminal domain-containing protein</fullName>
    </recommendedName>
</protein>
<evidence type="ECO:0000313" key="8">
    <source>
        <dbReference type="Proteomes" id="UP000467841"/>
    </source>
</evidence>
<evidence type="ECO:0000313" key="7">
    <source>
        <dbReference type="EMBL" id="CAA7033063.1"/>
    </source>
</evidence>
<feature type="region of interest" description="Disordered" evidence="5">
    <location>
        <begin position="1"/>
        <end position="40"/>
    </location>
</feature>
<name>A0A6D2IZS4_9BRAS</name>
<keyword evidence="3" id="KW-0378">Hydrolase</keyword>
<dbReference type="Proteomes" id="UP000467841">
    <property type="component" value="Unassembled WGS sequence"/>
</dbReference>
<keyword evidence="8" id="KW-1185">Reference proteome</keyword>
<comment type="similarity">
    <text evidence="1">Belongs to the peptidase C1 family.</text>
</comment>
<evidence type="ECO:0000256" key="5">
    <source>
        <dbReference type="SAM" id="MobiDB-lite"/>
    </source>
</evidence>
<feature type="compositionally biased region" description="Basic and acidic residues" evidence="5">
    <location>
        <begin position="26"/>
        <end position="40"/>
    </location>
</feature>
<dbReference type="OrthoDB" id="1096775at2759"/>
<dbReference type="CDD" id="cd02619">
    <property type="entry name" value="Peptidase_C1"/>
    <property type="match status" value="1"/>
</dbReference>
<dbReference type="SUPFAM" id="SSF54001">
    <property type="entry name" value="Cysteine proteinases"/>
    <property type="match status" value="1"/>
</dbReference>
<keyword evidence="4" id="KW-0788">Thiol protease</keyword>
<dbReference type="SMART" id="SM00645">
    <property type="entry name" value="Pept_C1"/>
    <property type="match status" value="1"/>
</dbReference>
<dbReference type="InterPro" id="IPR038765">
    <property type="entry name" value="Papain-like_cys_pep_sf"/>
</dbReference>